<feature type="compositionally biased region" description="Basic and acidic residues" evidence="2">
    <location>
        <begin position="25"/>
        <end position="34"/>
    </location>
</feature>
<evidence type="ECO:0000313" key="4">
    <source>
        <dbReference type="Proteomes" id="UP001309876"/>
    </source>
</evidence>
<dbReference type="Proteomes" id="UP001309876">
    <property type="component" value="Unassembled WGS sequence"/>
</dbReference>
<evidence type="ECO:0000313" key="3">
    <source>
        <dbReference type="EMBL" id="KAK5090760.1"/>
    </source>
</evidence>
<keyword evidence="4" id="KW-1185">Reference proteome</keyword>
<feature type="compositionally biased region" description="Polar residues" evidence="2">
    <location>
        <begin position="38"/>
        <end position="50"/>
    </location>
</feature>
<feature type="coiled-coil region" evidence="1">
    <location>
        <begin position="225"/>
        <end position="256"/>
    </location>
</feature>
<name>A0AAN7T6Y1_9EURO</name>
<dbReference type="AlphaFoldDB" id="A0AAN7T6Y1"/>
<feature type="compositionally biased region" description="Low complexity" evidence="2">
    <location>
        <begin position="108"/>
        <end position="125"/>
    </location>
</feature>
<sequence>MSQSRDFNIVDFFRPRGQMLPKKRPTPEPDHDTIVLDINTNAPATPSSIRTVKHDTRKSRHAPSRSASRSVTTPRSDRRISISIRSPSSKLPTPAQQPTPVEPSTQERVNSPNLSSSFSVSNVPNSSRRVVKDDKLLVVLDSDSDDSLEDLTEIFSRKKKTTAHASSSKNDKAMTAEEEGTWLLSMFTGGLSDTAARRQKIRQLKRTDQANSLSMSSIFAEEVKDREAQKRMAEANAEVETSAKEVEAMREAERDKKMLAAILKGDDGGATTKDLERLVDAVDRTEVLAGERVFSFFDRLGPRASTKRRSKKVVFPKEDIPASLWKPEDVDSQNRAYLSGWMADLTESGALSDEALQWTFDSALTEVQDELQESYLNCLSIASSQWTRANVTPSDVHSAFSMLGAKPEALQDASPIRSHAQARRPFRQQEFKPLLKVLRTFAAICRDMDFVTLSKLCSTLSRLALDDVVMDNNQICEVVEDLLQRIASLPDPASRNHVHERLLSDLAENLTEPALQTQFLRHFTPTTSTVAQLRLCLAASFSLGSKRARKFIAQPSLSFLATYVSKSPHFAPKDPSSTLTTAEDYRNLTCLTTLLDATIADGYPPSTFASRSDENDFNADVDSLSDTIHSLFVSIADTGASHMHRTKAKDALQALHCRLVYSVRTTTKPRKHVFDTEGKFVGVGRRRSVLQSAEEVGSERRGRQFMKDFLRKKQDRIRQEEEEEEEEGDDEDEDTIVVNSVVDTFVDAQPF</sequence>
<organism evidence="3 4">
    <name type="scientific">Lithohypha guttulata</name>
    <dbReference type="NCBI Taxonomy" id="1690604"/>
    <lineage>
        <taxon>Eukaryota</taxon>
        <taxon>Fungi</taxon>
        <taxon>Dikarya</taxon>
        <taxon>Ascomycota</taxon>
        <taxon>Pezizomycotina</taxon>
        <taxon>Eurotiomycetes</taxon>
        <taxon>Chaetothyriomycetidae</taxon>
        <taxon>Chaetothyriales</taxon>
        <taxon>Trichomeriaceae</taxon>
        <taxon>Lithohypha</taxon>
    </lineage>
</organism>
<dbReference type="EMBL" id="JAVRRJ010000001">
    <property type="protein sequence ID" value="KAK5090760.1"/>
    <property type="molecule type" value="Genomic_DNA"/>
</dbReference>
<evidence type="ECO:0000256" key="1">
    <source>
        <dbReference type="SAM" id="Coils"/>
    </source>
</evidence>
<protein>
    <submittedName>
        <fullName evidence="3">Uncharacterized protein</fullName>
    </submittedName>
</protein>
<evidence type="ECO:0000256" key="2">
    <source>
        <dbReference type="SAM" id="MobiDB-lite"/>
    </source>
</evidence>
<feature type="region of interest" description="Disordered" evidence="2">
    <location>
        <begin position="714"/>
        <end position="736"/>
    </location>
</feature>
<feature type="compositionally biased region" description="Acidic residues" evidence="2">
    <location>
        <begin position="720"/>
        <end position="735"/>
    </location>
</feature>
<feature type="region of interest" description="Disordered" evidence="2">
    <location>
        <begin position="1"/>
        <end position="125"/>
    </location>
</feature>
<keyword evidence="1" id="KW-0175">Coiled coil</keyword>
<comment type="caution">
    <text evidence="3">The sequence shown here is derived from an EMBL/GenBank/DDBJ whole genome shotgun (WGS) entry which is preliminary data.</text>
</comment>
<proteinExistence type="predicted"/>
<reference evidence="3 4" key="1">
    <citation type="submission" date="2023-08" db="EMBL/GenBank/DDBJ databases">
        <title>Black Yeasts Isolated from many extreme environments.</title>
        <authorList>
            <person name="Coleine C."/>
            <person name="Stajich J.E."/>
            <person name="Selbmann L."/>
        </authorList>
    </citation>
    <scope>NUCLEOTIDE SEQUENCE [LARGE SCALE GENOMIC DNA]</scope>
    <source>
        <strain evidence="3 4">CCFEE 5910</strain>
    </source>
</reference>
<gene>
    <name evidence="3" type="ORF">LTR05_000936</name>
</gene>
<accession>A0AAN7T6Y1</accession>